<dbReference type="OrthoDB" id="9806342at2"/>
<keyword evidence="1" id="KW-0472">Membrane</keyword>
<dbReference type="InterPro" id="IPR050248">
    <property type="entry name" value="Polysacc_deacetylase_ArnD"/>
</dbReference>
<evidence type="ECO:0000313" key="3">
    <source>
        <dbReference type="EMBL" id="NFA41127.1"/>
    </source>
</evidence>
<dbReference type="RefSeq" id="WP_041084628.1">
    <property type="nucleotide sequence ID" value="NZ_JACBBU010000002.1"/>
</dbReference>
<evidence type="ECO:0000313" key="8">
    <source>
        <dbReference type="Proteomes" id="UP000476820"/>
    </source>
</evidence>
<dbReference type="GO" id="GO:0016020">
    <property type="term" value="C:membrane"/>
    <property type="evidence" value="ECO:0007669"/>
    <property type="project" value="TreeGrafter"/>
</dbReference>
<dbReference type="EMBL" id="SGKU01000001">
    <property type="protein sequence ID" value="NFA41127.1"/>
    <property type="molecule type" value="Genomic_DNA"/>
</dbReference>
<dbReference type="PROSITE" id="PS51677">
    <property type="entry name" value="NODB"/>
    <property type="match status" value="1"/>
</dbReference>
<dbReference type="InterPro" id="IPR002509">
    <property type="entry name" value="NODB_dom"/>
</dbReference>
<reference evidence="7 8" key="2">
    <citation type="submission" date="2019-04" db="EMBL/GenBank/DDBJ databases">
        <title>Genome sequencing of Clostridium botulinum Groups I-IV and Clostridium butyricum.</title>
        <authorList>
            <person name="Brunt J."/>
            <person name="Van Vliet A.H.M."/>
            <person name="Stringer S.C."/>
            <person name="Carter A.T."/>
            <person name="Peck M.W."/>
        </authorList>
    </citation>
    <scope>NUCLEOTIDE SEQUENCE [LARGE SCALE GENOMIC DNA]</scope>
    <source>
        <strain evidence="4 8">1605</strain>
        <strain evidence="5 7">CB-K-33E</strain>
    </source>
</reference>
<accession>A0A0C2N0V6</accession>
<evidence type="ECO:0000256" key="1">
    <source>
        <dbReference type="SAM" id="Phobius"/>
    </source>
</evidence>
<organism evidence="4 8">
    <name type="scientific">Clostridium botulinum</name>
    <dbReference type="NCBI Taxonomy" id="1491"/>
    <lineage>
        <taxon>Bacteria</taxon>
        <taxon>Bacillati</taxon>
        <taxon>Bacillota</taxon>
        <taxon>Clostridia</taxon>
        <taxon>Eubacteriales</taxon>
        <taxon>Clostridiaceae</taxon>
        <taxon>Clostridium</taxon>
    </lineage>
</organism>
<dbReference type="SUPFAM" id="SSF88713">
    <property type="entry name" value="Glycoside hydrolase/deacetylase"/>
    <property type="match status" value="1"/>
</dbReference>
<dbReference type="EMBL" id="SWVK01000001">
    <property type="protein sequence ID" value="NFN33536.1"/>
    <property type="molecule type" value="Genomic_DNA"/>
</dbReference>
<comment type="caution">
    <text evidence="4">The sequence shown here is derived from an EMBL/GenBank/DDBJ whole genome shotgun (WGS) entry which is preliminary data.</text>
</comment>
<feature type="domain" description="NodB homology" evidence="2">
    <location>
        <begin position="49"/>
        <end position="230"/>
    </location>
</feature>
<dbReference type="CDD" id="cd10917">
    <property type="entry name" value="CE4_NodB_like_6s_7s"/>
    <property type="match status" value="1"/>
</dbReference>
<evidence type="ECO:0000259" key="2">
    <source>
        <dbReference type="PROSITE" id="PS51677"/>
    </source>
</evidence>
<dbReference type="AlphaFoldDB" id="A0A0C2N0V6"/>
<evidence type="ECO:0000313" key="7">
    <source>
        <dbReference type="Proteomes" id="UP000473681"/>
    </source>
</evidence>
<name>A0A0C2N0V6_CLOBO</name>
<dbReference type="Proteomes" id="UP000472355">
    <property type="component" value="Unassembled WGS sequence"/>
</dbReference>
<dbReference type="GO" id="GO:0005975">
    <property type="term" value="P:carbohydrate metabolic process"/>
    <property type="evidence" value="ECO:0007669"/>
    <property type="project" value="InterPro"/>
</dbReference>
<dbReference type="EMBL" id="SWOV01000004">
    <property type="protein sequence ID" value="NFF86849.1"/>
    <property type="molecule type" value="Genomic_DNA"/>
</dbReference>
<feature type="transmembrane region" description="Helical" evidence="1">
    <location>
        <begin position="6"/>
        <end position="23"/>
    </location>
</feature>
<dbReference type="Gene3D" id="3.20.20.370">
    <property type="entry name" value="Glycoside hydrolase/deacetylase"/>
    <property type="match status" value="1"/>
</dbReference>
<keyword evidence="1" id="KW-0812">Transmembrane</keyword>
<dbReference type="Pfam" id="PF01522">
    <property type="entry name" value="Polysacc_deac_1"/>
    <property type="match status" value="1"/>
</dbReference>
<evidence type="ECO:0000313" key="5">
    <source>
        <dbReference type="EMBL" id="NFN33536.1"/>
    </source>
</evidence>
<protein>
    <submittedName>
        <fullName evidence="4">Deacetylase</fullName>
    </submittedName>
</protein>
<dbReference type="Proteomes" id="UP000473681">
    <property type="component" value="Unassembled WGS sequence"/>
</dbReference>
<dbReference type="PANTHER" id="PTHR10587">
    <property type="entry name" value="GLYCOSYL TRANSFERASE-RELATED"/>
    <property type="match status" value="1"/>
</dbReference>
<proteinExistence type="predicted"/>
<dbReference type="InterPro" id="IPR011330">
    <property type="entry name" value="Glyco_hydro/deAcase_b/a-brl"/>
</dbReference>
<evidence type="ECO:0000313" key="6">
    <source>
        <dbReference type="Proteomes" id="UP000472355"/>
    </source>
</evidence>
<evidence type="ECO:0000313" key="4">
    <source>
        <dbReference type="EMBL" id="NFF86849.1"/>
    </source>
</evidence>
<gene>
    <name evidence="3" type="ORF">EXM65_00720</name>
    <name evidence="4" type="ORF">FC774_02860</name>
    <name evidence="5" type="ORF">FDB51_00025</name>
</gene>
<dbReference type="PANTHER" id="PTHR10587:SF128">
    <property type="entry name" value="POLYSACCHARIDE DEACETYLASE PDAB-RELATED"/>
    <property type="match status" value="1"/>
</dbReference>
<dbReference type="GO" id="GO:0016810">
    <property type="term" value="F:hydrolase activity, acting on carbon-nitrogen (but not peptide) bonds"/>
    <property type="evidence" value="ECO:0007669"/>
    <property type="project" value="InterPro"/>
</dbReference>
<sequence length="253" mass="29365">MKWRTIRIFLDLILIIIVVFISIESNKNVNAISENIHEHPIYSVDMKEKAISLTFDINWAEKDNIQSILQILNKYNIKGTFFIMGGWVDYSSENVEKLKAIKEGGHEIGNHSYKHPDFVKISESKIEEQLKKTDETIENNIGERTKLFRFPSGSYNKQAIQKVKSLGYIPIQWNVDSVDWKEVGEESEYNRVMKGVAPGAILLFHNNAKYTPKNLEKIIKELKTQGYEFKTVGNLIYSDEYYIDENGIQHKNK</sequence>
<dbReference type="Proteomes" id="UP000476820">
    <property type="component" value="Unassembled WGS sequence"/>
</dbReference>
<reference evidence="3 6" key="1">
    <citation type="submission" date="2019-02" db="EMBL/GenBank/DDBJ databases">
        <title>Genome sequencing of Clostridium botulinum clinical isolates.</title>
        <authorList>
            <person name="Brunt J."/>
            <person name="Van Vliet A.H.M."/>
            <person name="Stringer S.C."/>
            <person name="Grant K.A."/>
            <person name="Carter A.C."/>
            <person name="Peck M.W."/>
        </authorList>
    </citation>
    <scope>NUCLEOTIDE SEQUENCE [LARGE SCALE GENOMIC DNA]</scope>
    <source>
        <strain evidence="3 6">H113700579</strain>
    </source>
</reference>
<keyword evidence="1" id="KW-1133">Transmembrane helix</keyword>